<evidence type="ECO:0000256" key="1">
    <source>
        <dbReference type="SAM" id="Phobius"/>
    </source>
</evidence>
<feature type="transmembrane region" description="Helical" evidence="1">
    <location>
        <begin position="172"/>
        <end position="196"/>
    </location>
</feature>
<dbReference type="EMBL" id="JAJTWT010000008">
    <property type="protein sequence ID" value="MCE4539277.1"/>
    <property type="molecule type" value="Genomic_DNA"/>
</dbReference>
<dbReference type="Pfam" id="PF09955">
    <property type="entry name" value="DUF2189"/>
    <property type="match status" value="1"/>
</dbReference>
<evidence type="ECO:0000313" key="3">
    <source>
        <dbReference type="Proteomes" id="UP001201463"/>
    </source>
</evidence>
<reference evidence="2 3" key="1">
    <citation type="submission" date="2021-12" db="EMBL/GenBank/DDBJ databases">
        <title>Genome seq of p7.</title>
        <authorList>
            <person name="Seo T."/>
        </authorList>
    </citation>
    <scope>NUCLEOTIDE SEQUENCE [LARGE SCALE GENOMIC DNA]</scope>
    <source>
        <strain evidence="2 3">P7</strain>
    </source>
</reference>
<feature type="transmembrane region" description="Helical" evidence="1">
    <location>
        <begin position="53"/>
        <end position="73"/>
    </location>
</feature>
<evidence type="ECO:0000313" key="2">
    <source>
        <dbReference type="EMBL" id="MCE4539277.1"/>
    </source>
</evidence>
<feature type="transmembrane region" description="Helical" evidence="1">
    <location>
        <begin position="225"/>
        <end position="250"/>
    </location>
</feature>
<feature type="transmembrane region" description="Helical" evidence="1">
    <location>
        <begin position="79"/>
        <end position="99"/>
    </location>
</feature>
<dbReference type="Proteomes" id="UP001201463">
    <property type="component" value="Unassembled WGS sequence"/>
</dbReference>
<organism evidence="2 3">
    <name type="scientific">Pelomonas caseinilytica</name>
    <dbReference type="NCBI Taxonomy" id="2906763"/>
    <lineage>
        <taxon>Bacteria</taxon>
        <taxon>Pseudomonadati</taxon>
        <taxon>Pseudomonadota</taxon>
        <taxon>Betaproteobacteria</taxon>
        <taxon>Burkholderiales</taxon>
        <taxon>Sphaerotilaceae</taxon>
        <taxon>Roseateles</taxon>
    </lineage>
</organism>
<dbReference type="InterPro" id="IPR018692">
    <property type="entry name" value="DUF2189"/>
</dbReference>
<feature type="transmembrane region" description="Helical" evidence="1">
    <location>
        <begin position="140"/>
        <end position="160"/>
    </location>
</feature>
<protein>
    <submittedName>
        <fullName evidence="2">DUF2189 domain-containing protein</fullName>
    </submittedName>
</protein>
<keyword evidence="1" id="KW-0472">Membrane</keyword>
<name>A0ABS8XK32_9BURK</name>
<proteinExistence type="predicted"/>
<gene>
    <name evidence="2" type="ORF">LXT12_18660</name>
</gene>
<accession>A0ABS8XK32</accession>
<dbReference type="RefSeq" id="WP_233393796.1">
    <property type="nucleotide sequence ID" value="NZ_JAJTWT010000008.1"/>
</dbReference>
<keyword evidence="3" id="KW-1185">Reference proteome</keyword>
<keyword evidence="1" id="KW-0812">Transmembrane</keyword>
<sequence>MSDAPEDPPAYRPYVPYVPAPAVEIGPRLNRLPLAAPWQWLRLGWQDLRREPAIGLFFGACFALMGLAVLMVFRHAPIYTLALCAGFLLVGPLLCLGLYDVSRRLERGEPVSLHLVLGAWMDNVAQIAIFGAVLLILEMLWGRAALVVFAVSFDGMPDFAGSISRLLDASHLGFIVAYLAVGGLFAGLIFAVSVIAMPLLLDRDTDAVSAGLASLKLCLGQPLVMLQWGLIVTVLVVLAMLPGFAGLLVVGPWLGHASWHAYRAALPPDEVGPPAQ</sequence>
<comment type="caution">
    <text evidence="2">The sequence shown here is derived from an EMBL/GenBank/DDBJ whole genome shotgun (WGS) entry which is preliminary data.</text>
</comment>
<keyword evidence="1" id="KW-1133">Transmembrane helix</keyword>